<dbReference type="eggNOG" id="ENOG502SPC6">
    <property type="taxonomic scope" value="Eukaryota"/>
</dbReference>
<reference evidence="2" key="1">
    <citation type="journal article" date="2011" name="Genome Biol.">
        <title>Comparative genomics of the social amoebae Dictyostelium discoideum and Dictyostelium purpureum.</title>
        <authorList>
            <consortium name="US DOE Joint Genome Institute (JGI-PGF)"/>
            <person name="Sucgang R."/>
            <person name="Kuo A."/>
            <person name="Tian X."/>
            <person name="Salerno W."/>
            <person name="Parikh A."/>
            <person name="Feasley C.L."/>
            <person name="Dalin E."/>
            <person name="Tu H."/>
            <person name="Huang E."/>
            <person name="Barry K."/>
            <person name="Lindquist E."/>
            <person name="Shapiro H."/>
            <person name="Bruce D."/>
            <person name="Schmutz J."/>
            <person name="Salamov A."/>
            <person name="Fey P."/>
            <person name="Gaudet P."/>
            <person name="Anjard C."/>
            <person name="Babu M.M."/>
            <person name="Basu S."/>
            <person name="Bushmanova Y."/>
            <person name="van der Wel H."/>
            <person name="Katoh-Kurasawa M."/>
            <person name="Dinh C."/>
            <person name="Coutinho P.M."/>
            <person name="Saito T."/>
            <person name="Elias M."/>
            <person name="Schaap P."/>
            <person name="Kay R.R."/>
            <person name="Henrissat B."/>
            <person name="Eichinger L."/>
            <person name="Rivero F."/>
            <person name="Putnam N.H."/>
            <person name="West C.M."/>
            <person name="Loomis W.F."/>
            <person name="Chisholm R.L."/>
            <person name="Shaulsky G."/>
            <person name="Strassmann J.E."/>
            <person name="Queller D.C."/>
            <person name="Kuspa A."/>
            <person name="Grigoriev I.V."/>
        </authorList>
    </citation>
    <scope>NUCLEOTIDE SEQUENCE [LARGE SCALE GENOMIC DNA]</scope>
    <source>
        <strain evidence="2">QSDP1</strain>
    </source>
</reference>
<proteinExistence type="predicted"/>
<dbReference type="GeneID" id="10509880"/>
<evidence type="ECO:0000313" key="2">
    <source>
        <dbReference type="Proteomes" id="UP000001064"/>
    </source>
</evidence>
<sequence>MDEMTTRLLVCKDWCSNIKSSCNTLSLSLNNLLPITNQISTFTALKKLEIKIVFVAADEKLPSYWQYSFTDGNCVISFRPKICNTNDVFTAKLETLLPSQGTYSLMTRLNIKENQAKMDANLVAVKKAMKSDVDWTIDQASLEAVYPHVAADLKNSFGHIFAGVIEKVAANLAKRCADEMVLEAVLLLLNTMPHKMDTGYGHSKTVI</sequence>
<evidence type="ECO:0000313" key="1">
    <source>
        <dbReference type="EMBL" id="EGC39501.1"/>
    </source>
</evidence>
<dbReference type="EMBL" id="GL870956">
    <property type="protein sequence ID" value="EGC39501.1"/>
    <property type="molecule type" value="Genomic_DNA"/>
</dbReference>
<dbReference type="InParanoid" id="F0Z968"/>
<name>F0Z968_DICPU</name>
<organism evidence="1 2">
    <name type="scientific">Dictyostelium purpureum</name>
    <name type="common">Slime mold</name>
    <dbReference type="NCBI Taxonomy" id="5786"/>
    <lineage>
        <taxon>Eukaryota</taxon>
        <taxon>Amoebozoa</taxon>
        <taxon>Evosea</taxon>
        <taxon>Eumycetozoa</taxon>
        <taxon>Dictyostelia</taxon>
        <taxon>Dictyosteliales</taxon>
        <taxon>Dictyosteliaceae</taxon>
        <taxon>Dictyostelium</taxon>
    </lineage>
</organism>
<dbReference type="KEGG" id="dpp:DICPUDRAFT_147705"/>
<protein>
    <submittedName>
        <fullName evidence="1">Uncharacterized protein</fullName>
    </submittedName>
</protein>
<accession>F0Z968</accession>
<gene>
    <name evidence="1" type="ORF">DICPUDRAFT_147705</name>
</gene>
<dbReference type="VEuPathDB" id="AmoebaDB:DICPUDRAFT_147705"/>
<keyword evidence="2" id="KW-1185">Reference proteome</keyword>
<dbReference type="RefSeq" id="XP_003283948.1">
    <property type="nucleotide sequence ID" value="XM_003283900.1"/>
</dbReference>
<dbReference type="Proteomes" id="UP000001064">
    <property type="component" value="Unassembled WGS sequence"/>
</dbReference>
<dbReference type="AlphaFoldDB" id="F0Z968"/>